<proteinExistence type="predicted"/>
<keyword evidence="2" id="KW-1185">Reference proteome</keyword>
<dbReference type="OrthoDB" id="10023262at2759"/>
<dbReference type="InterPro" id="IPR012337">
    <property type="entry name" value="RNaseH-like_sf"/>
</dbReference>
<comment type="caution">
    <text evidence="1">The sequence shown here is derived from an EMBL/GenBank/DDBJ whole genome shotgun (WGS) entry which is preliminary data.</text>
</comment>
<name>A0A6G0YB53_APHCR</name>
<protein>
    <submittedName>
        <fullName evidence="1">DUF4371 domain-containing protein</fullName>
    </submittedName>
</protein>
<evidence type="ECO:0000313" key="1">
    <source>
        <dbReference type="EMBL" id="KAF0752309.1"/>
    </source>
</evidence>
<sequence length="256" mass="29577">MVGIGTDNASVMVGINMGVYQKLKEDNSTFVPVPCVCHSLQLAIKAAADETLPRHLEFLIRETYNWFSHSTIRQNQYKLLYKTINDGHNPLKIMKSCGTRWLSIESVIFRILDQWLELKTLFGIARLSEKCYKAEVLYQIYNDDQNLAYLKFLKPILSEVQAVNKAFESNSANLCKLLSNLSNLVRSLQKKIINPNCKECSLTIDIEKHLHPKPYLGYSFEKRIEEIKIKPEYETILRNRCAQFLITFKTIPIKTP</sequence>
<reference evidence="1 2" key="1">
    <citation type="submission" date="2019-08" db="EMBL/GenBank/DDBJ databases">
        <title>Whole genome of Aphis craccivora.</title>
        <authorList>
            <person name="Voronova N.V."/>
            <person name="Shulinski R.S."/>
            <person name="Bandarenka Y.V."/>
            <person name="Zhorov D.G."/>
            <person name="Warner D."/>
        </authorList>
    </citation>
    <scope>NUCLEOTIDE SEQUENCE [LARGE SCALE GENOMIC DNA]</scope>
    <source>
        <strain evidence="1">180601</strain>
        <tissue evidence="1">Whole Body</tissue>
    </source>
</reference>
<evidence type="ECO:0000313" key="2">
    <source>
        <dbReference type="Proteomes" id="UP000478052"/>
    </source>
</evidence>
<dbReference type="AlphaFoldDB" id="A0A6G0YB53"/>
<dbReference type="SUPFAM" id="SSF53098">
    <property type="entry name" value="Ribonuclease H-like"/>
    <property type="match status" value="1"/>
</dbReference>
<dbReference type="EMBL" id="VUJU01005095">
    <property type="protein sequence ID" value="KAF0752309.1"/>
    <property type="molecule type" value="Genomic_DNA"/>
</dbReference>
<dbReference type="PANTHER" id="PTHR37162">
    <property type="entry name" value="HAT FAMILY DIMERISATION DOMAINCONTAINING PROTEIN-RELATED"/>
    <property type="match status" value="1"/>
</dbReference>
<gene>
    <name evidence="1" type="ORF">FWK35_00010195</name>
</gene>
<dbReference type="Proteomes" id="UP000478052">
    <property type="component" value="Unassembled WGS sequence"/>
</dbReference>
<accession>A0A6G0YB53</accession>
<organism evidence="1 2">
    <name type="scientific">Aphis craccivora</name>
    <name type="common">Cowpea aphid</name>
    <dbReference type="NCBI Taxonomy" id="307492"/>
    <lineage>
        <taxon>Eukaryota</taxon>
        <taxon>Metazoa</taxon>
        <taxon>Ecdysozoa</taxon>
        <taxon>Arthropoda</taxon>
        <taxon>Hexapoda</taxon>
        <taxon>Insecta</taxon>
        <taxon>Pterygota</taxon>
        <taxon>Neoptera</taxon>
        <taxon>Paraneoptera</taxon>
        <taxon>Hemiptera</taxon>
        <taxon>Sternorrhyncha</taxon>
        <taxon>Aphidomorpha</taxon>
        <taxon>Aphidoidea</taxon>
        <taxon>Aphididae</taxon>
        <taxon>Aphidini</taxon>
        <taxon>Aphis</taxon>
        <taxon>Aphis</taxon>
    </lineage>
</organism>
<dbReference type="PANTHER" id="PTHR37162:SF1">
    <property type="entry name" value="BED-TYPE DOMAIN-CONTAINING PROTEIN"/>
    <property type="match status" value="1"/>
</dbReference>